<dbReference type="Pfam" id="PF05193">
    <property type="entry name" value="Peptidase_M16_C"/>
    <property type="match status" value="1"/>
</dbReference>
<feature type="domain" description="Peptidase M16 C-terminal" evidence="7">
    <location>
        <begin position="163"/>
        <end position="335"/>
    </location>
</feature>
<evidence type="ECO:0000256" key="1">
    <source>
        <dbReference type="ARBA" id="ARBA00007261"/>
    </source>
</evidence>
<evidence type="ECO:0000259" key="7">
    <source>
        <dbReference type="Pfam" id="PF05193"/>
    </source>
</evidence>
<dbReference type="InterPro" id="IPR011765">
    <property type="entry name" value="Pept_M16_N"/>
</dbReference>
<dbReference type="Proteomes" id="UP000280586">
    <property type="component" value="Chromosome"/>
</dbReference>
<evidence type="ECO:0000313" key="9">
    <source>
        <dbReference type="EMBL" id="USR99578.1"/>
    </source>
</evidence>
<evidence type="ECO:0000256" key="2">
    <source>
        <dbReference type="ARBA" id="ARBA00022670"/>
    </source>
</evidence>
<evidence type="ECO:0000259" key="6">
    <source>
        <dbReference type="Pfam" id="PF00675"/>
    </source>
</evidence>
<reference evidence="9" key="2">
    <citation type="submission" date="2022-06" db="EMBL/GenBank/DDBJ databases">
        <authorList>
            <person name="Holder M.E."/>
            <person name="Ajami N.J."/>
            <person name="Petrosino J.F."/>
        </authorList>
    </citation>
    <scope>NUCLEOTIDE SEQUENCE</scope>
    <source>
        <strain evidence="9">RMA 8861</strain>
    </source>
</reference>
<evidence type="ECO:0000313" key="8">
    <source>
        <dbReference type="EMBL" id="AYE33014.1"/>
    </source>
</evidence>
<dbReference type="InterPro" id="IPR007863">
    <property type="entry name" value="Peptidase_M16_C"/>
</dbReference>
<dbReference type="EMBL" id="CP099799">
    <property type="protein sequence ID" value="USR99578.1"/>
    <property type="molecule type" value="Genomic_DNA"/>
</dbReference>
<dbReference type="Pfam" id="PF00675">
    <property type="entry name" value="Peptidase_M16"/>
    <property type="match status" value="1"/>
</dbReference>
<feature type="domain" description="Peptidase M16 N-terminal" evidence="6">
    <location>
        <begin position="15"/>
        <end position="155"/>
    </location>
</feature>
<dbReference type="Proteomes" id="UP001055437">
    <property type="component" value="Chromosome"/>
</dbReference>
<dbReference type="KEGG" id="csep:CP523_00395"/>
<evidence type="ECO:0000256" key="5">
    <source>
        <dbReference type="ARBA" id="ARBA00023049"/>
    </source>
</evidence>
<dbReference type="Gene3D" id="3.30.830.10">
    <property type="entry name" value="Metalloenzyme, LuxS/M16 peptidase-like"/>
    <property type="match status" value="2"/>
</dbReference>
<dbReference type="EMBL" id="CP023671">
    <property type="protein sequence ID" value="AYE33014.1"/>
    <property type="molecule type" value="Genomic_DNA"/>
</dbReference>
<keyword evidence="11" id="KW-1185">Reference proteome</keyword>
<dbReference type="PANTHER" id="PTHR43690">
    <property type="entry name" value="NARDILYSIN"/>
    <property type="match status" value="1"/>
</dbReference>
<dbReference type="PANTHER" id="PTHR43690:SF17">
    <property type="entry name" value="PROTEIN YHJJ"/>
    <property type="match status" value="1"/>
</dbReference>
<dbReference type="RefSeq" id="WP_120140404.1">
    <property type="nucleotide sequence ID" value="NZ_CP023671.1"/>
</dbReference>
<organism evidence="8 10">
    <name type="scientific">Clostridium septicum</name>
    <dbReference type="NCBI Taxonomy" id="1504"/>
    <lineage>
        <taxon>Bacteria</taxon>
        <taxon>Bacillati</taxon>
        <taxon>Bacillota</taxon>
        <taxon>Clostridia</taxon>
        <taxon>Eubacteriales</taxon>
        <taxon>Clostridiaceae</taxon>
        <taxon>Clostridium</taxon>
    </lineage>
</organism>
<keyword evidence="5" id="KW-0482">Metalloprotease</keyword>
<keyword evidence="4" id="KW-0862">Zinc</keyword>
<comment type="similarity">
    <text evidence="1">Belongs to the peptidase M16 family.</text>
</comment>
<evidence type="ECO:0000313" key="10">
    <source>
        <dbReference type="Proteomes" id="UP000280586"/>
    </source>
</evidence>
<evidence type="ECO:0000256" key="3">
    <source>
        <dbReference type="ARBA" id="ARBA00022801"/>
    </source>
</evidence>
<keyword evidence="2" id="KW-0645">Protease</keyword>
<sequence length="405" mass="47275">MVEYILKNNIKLVYKKTTSSLTSISISLGAGAAMDGKKLGIAHATEHMVYKGTKNRSEAEINRELSDIFGFQNAMTNYPYVIYYGTLLNDDFKAGISLFKDILVNPEFKEDGFNEEMQVIIEELKEWDEELDQYIEDKLFLNSFSNRRLKNPIIGKLSTLKEMTLKDIRNFYNKYYVPSNTSIAVISSLNFDYVKKVIEEEFNSWEDKKLLKEKELYESPKCEIFYNYREGIKTCKVEIIYSIHNLTEKELKALTIFDEYFGKGVNSILYDTLRTKNGLIYDVLTKISLESHIKLYKINFSTSKENLDYSLKLINDCIDNIVNLKDMLTEEDKKRLIKGIKLKRLFREEQNIILAKELSTYGTMFNDFNRYLDEINNLEDMEIDFIIDVAIKVLKKPSIEIILGK</sequence>
<dbReference type="InterPro" id="IPR011249">
    <property type="entry name" value="Metalloenz_LuxS/M16"/>
</dbReference>
<evidence type="ECO:0000313" key="11">
    <source>
        <dbReference type="Proteomes" id="UP001055437"/>
    </source>
</evidence>
<dbReference type="GeneID" id="303559133"/>
<dbReference type="GO" id="GO:0046872">
    <property type="term" value="F:metal ion binding"/>
    <property type="evidence" value="ECO:0007669"/>
    <property type="project" value="InterPro"/>
</dbReference>
<keyword evidence="3" id="KW-0378">Hydrolase</keyword>
<protein>
    <submittedName>
        <fullName evidence="9">Insulinase family protein</fullName>
    </submittedName>
    <submittedName>
        <fullName evidence="8">Peptidase M16</fullName>
    </submittedName>
</protein>
<accession>A0A9N7JI65</accession>
<reference evidence="8 10" key="1">
    <citation type="submission" date="2017-09" db="EMBL/GenBank/DDBJ databases">
        <authorList>
            <person name="Thomas P."/>
            <person name="Seyboldt C."/>
        </authorList>
    </citation>
    <scope>NUCLEOTIDE SEQUENCE [LARGE SCALE GENOMIC DNA]</scope>
    <source>
        <strain evidence="8 10">DSM 7534</strain>
    </source>
</reference>
<name>A0A9N7JI65_CLOSE</name>
<dbReference type="AlphaFoldDB" id="A0A9N7JI65"/>
<gene>
    <name evidence="8" type="ORF">CP523_00395</name>
    <name evidence="9" type="ORF">NH397_08675</name>
</gene>
<dbReference type="SUPFAM" id="SSF63411">
    <property type="entry name" value="LuxS/MPP-like metallohydrolase"/>
    <property type="match status" value="2"/>
</dbReference>
<dbReference type="GO" id="GO:0008237">
    <property type="term" value="F:metallopeptidase activity"/>
    <property type="evidence" value="ECO:0007669"/>
    <property type="project" value="UniProtKB-KW"/>
</dbReference>
<dbReference type="InterPro" id="IPR050626">
    <property type="entry name" value="Peptidase_M16"/>
</dbReference>
<dbReference type="GO" id="GO:0006508">
    <property type="term" value="P:proteolysis"/>
    <property type="evidence" value="ECO:0007669"/>
    <property type="project" value="UniProtKB-KW"/>
</dbReference>
<evidence type="ECO:0000256" key="4">
    <source>
        <dbReference type="ARBA" id="ARBA00022833"/>
    </source>
</evidence>
<proteinExistence type="inferred from homology"/>